<accession>A0A7W0C608</accession>
<keyword evidence="3 14" id="KW-0963">Cytoplasm</keyword>
<dbReference type="PROSITE" id="PS50862">
    <property type="entry name" value="AA_TRNA_LIGASE_II"/>
    <property type="match status" value="1"/>
</dbReference>
<dbReference type="AlphaFoldDB" id="A0A7W0C608"/>
<keyword evidence="6 14" id="KW-0479">Metal-binding</keyword>
<dbReference type="InterPro" id="IPR002314">
    <property type="entry name" value="aa-tRNA-synt_IIb"/>
</dbReference>
<dbReference type="SUPFAM" id="SSF55681">
    <property type="entry name" value="Class II aaRS and biotin synthetases"/>
    <property type="match status" value="1"/>
</dbReference>
<dbReference type="InterPro" id="IPR047246">
    <property type="entry name" value="ThrRS_anticodon"/>
</dbReference>
<dbReference type="InterPro" id="IPR012676">
    <property type="entry name" value="TGS-like"/>
</dbReference>
<keyword evidence="12 14" id="KW-0030">Aminoacyl-tRNA synthetase</keyword>
<evidence type="ECO:0000256" key="4">
    <source>
        <dbReference type="ARBA" id="ARBA00022555"/>
    </source>
</evidence>
<keyword evidence="10 14" id="KW-0694">RNA-binding</keyword>
<dbReference type="GO" id="GO:0004829">
    <property type="term" value="F:threonine-tRNA ligase activity"/>
    <property type="evidence" value="ECO:0007669"/>
    <property type="project" value="UniProtKB-UniRule"/>
</dbReference>
<comment type="caution">
    <text evidence="14">Lacks conserved residue(s) required for the propagation of feature annotation.</text>
</comment>
<comment type="cofactor">
    <cofactor evidence="14">
        <name>Zn(2+)</name>
        <dbReference type="ChEBI" id="CHEBI:29105"/>
    </cofactor>
    <text evidence="14">Binds 1 zinc ion per subunit.</text>
</comment>
<dbReference type="CDD" id="cd01667">
    <property type="entry name" value="TGS_ThrRS"/>
    <property type="match status" value="1"/>
</dbReference>
<dbReference type="Gene3D" id="3.10.20.30">
    <property type="match status" value="1"/>
</dbReference>
<dbReference type="GO" id="GO:0005524">
    <property type="term" value="F:ATP binding"/>
    <property type="evidence" value="ECO:0007669"/>
    <property type="project" value="UniProtKB-UniRule"/>
</dbReference>
<evidence type="ECO:0000256" key="7">
    <source>
        <dbReference type="ARBA" id="ARBA00022741"/>
    </source>
</evidence>
<dbReference type="InterPro" id="IPR006195">
    <property type="entry name" value="aa-tRNA-synth_II"/>
</dbReference>
<dbReference type="Gene3D" id="3.30.54.20">
    <property type="match status" value="1"/>
</dbReference>
<evidence type="ECO:0000256" key="11">
    <source>
        <dbReference type="ARBA" id="ARBA00022917"/>
    </source>
</evidence>
<dbReference type="HAMAP" id="MF_00184">
    <property type="entry name" value="Thr_tRNA_synth"/>
    <property type="match status" value="1"/>
</dbReference>
<evidence type="ECO:0000256" key="2">
    <source>
        <dbReference type="ARBA" id="ARBA00008226"/>
    </source>
</evidence>
<dbReference type="SUPFAM" id="SSF81271">
    <property type="entry name" value="TGS-like"/>
    <property type="match status" value="1"/>
</dbReference>
<dbReference type="InterPro" id="IPR004154">
    <property type="entry name" value="Anticodon-bd"/>
</dbReference>
<keyword evidence="8 14" id="KW-0862">Zinc</keyword>
<dbReference type="InterPro" id="IPR033728">
    <property type="entry name" value="ThrRS_core"/>
</dbReference>
<feature type="domain" description="TGS" evidence="16">
    <location>
        <begin position="1"/>
        <end position="61"/>
    </location>
</feature>
<sequence length="640" mass="72953">MINITFPDKTQRQFEPPVDGYTVAASISEGFARNCVAMEANGRLMDIYSQLQEDAGIRFITPKDPEALDILRHTAAHIMAQAVLRLYPDAQPTIGPVVEDGFYYDFDMEPISEEDFPKIEAEMKQIVKEKLPVRRQEVTRDQAIEHYRHEPYKRELICELEDGTISFYVQGEFTDLCRGPHLPHTGFVKAFKLLRVSGAYWRGDSDRPQLQRIYGTAFFDKKDLKQYLTFLEEARKRDHRKIGAALDLFSFHEEAPGMPFFHANGMELWNALLDYWRREHRAAGYVETKTPIILHRSLWEQSGHWENYRENMYTLVVDETESAIKPMNCPGGMLLFKQKRHSYRDLPIRSAEIGLVHRHELSGVLSGLFRVRAFHQDDAHIFMTPEMIEPEILGILQLVRRMYATFGLGFHLELSTRPEKSIGTDAQWEQATGGLTAALDAYGADYKINEGDGAFYGPKIDIHIKDAIGRTWQCGTIQLDMSLPERFDLAYVGRDNEKHRPVMIHRVVFGSIERFLGILIEHFAGKFPLWLAPVQAVVLPINDTLAPFAKEICQRLFAAGLRAYVDHRTESLNKKVREAQLAKIPLILTVGDKEKSAGTLAVRTLDGAVHHGAPVDGFISAVCDNVARRRLDMEELLSGL</sequence>
<dbReference type="SUPFAM" id="SSF52954">
    <property type="entry name" value="Class II aaRS ABD-related"/>
    <property type="match status" value="1"/>
</dbReference>
<dbReference type="PROSITE" id="PS51880">
    <property type="entry name" value="TGS"/>
    <property type="match status" value="1"/>
</dbReference>
<feature type="binding site" evidence="14">
    <location>
        <position position="329"/>
    </location>
    <ligand>
        <name>Zn(2+)</name>
        <dbReference type="ChEBI" id="CHEBI:29105"/>
        <note>catalytic</note>
    </ligand>
</feature>
<keyword evidence="4 14" id="KW-0820">tRNA-binding</keyword>
<evidence type="ECO:0000256" key="8">
    <source>
        <dbReference type="ARBA" id="ARBA00022833"/>
    </source>
</evidence>
<dbReference type="Gene3D" id="3.30.930.10">
    <property type="entry name" value="Bira Bifunctional Protein, Domain 2"/>
    <property type="match status" value="1"/>
</dbReference>
<dbReference type="GO" id="GO:0006435">
    <property type="term" value="P:threonyl-tRNA aminoacylation"/>
    <property type="evidence" value="ECO:0007669"/>
    <property type="project" value="UniProtKB-UniRule"/>
</dbReference>
<evidence type="ECO:0000256" key="13">
    <source>
        <dbReference type="ARBA" id="ARBA00049515"/>
    </source>
</evidence>
<keyword evidence="11 14" id="KW-0648">Protein biosynthesis</keyword>
<dbReference type="FunFam" id="3.40.50.800:FF:000001">
    <property type="entry name" value="Threonine--tRNA ligase"/>
    <property type="match status" value="1"/>
</dbReference>
<organism evidence="17 18">
    <name type="scientific">Desulfosalsimonas propionicica</name>
    <dbReference type="NCBI Taxonomy" id="332175"/>
    <lineage>
        <taxon>Bacteria</taxon>
        <taxon>Pseudomonadati</taxon>
        <taxon>Thermodesulfobacteriota</taxon>
        <taxon>Desulfobacteria</taxon>
        <taxon>Desulfobacterales</taxon>
        <taxon>Desulfosalsimonadaceae</taxon>
        <taxon>Desulfosalsimonas</taxon>
    </lineage>
</organism>
<dbReference type="GO" id="GO:0046872">
    <property type="term" value="F:metal ion binding"/>
    <property type="evidence" value="ECO:0007669"/>
    <property type="project" value="UniProtKB-KW"/>
</dbReference>
<dbReference type="CDD" id="cd00860">
    <property type="entry name" value="ThrRS_anticodon"/>
    <property type="match status" value="1"/>
</dbReference>
<dbReference type="Gene3D" id="3.30.980.10">
    <property type="entry name" value="Threonyl-trna Synthetase, Chain A, domain 2"/>
    <property type="match status" value="1"/>
</dbReference>
<name>A0A7W0C608_9BACT</name>
<gene>
    <name evidence="14" type="primary">thrS</name>
    <name evidence="17" type="ORF">HNR65_000141</name>
</gene>
<dbReference type="EMBL" id="JACDUS010000001">
    <property type="protein sequence ID" value="MBA2879834.1"/>
    <property type="molecule type" value="Genomic_DNA"/>
</dbReference>
<evidence type="ECO:0000256" key="5">
    <source>
        <dbReference type="ARBA" id="ARBA00022598"/>
    </source>
</evidence>
<feature type="binding site" evidence="14">
    <location>
        <position position="505"/>
    </location>
    <ligand>
        <name>Zn(2+)</name>
        <dbReference type="ChEBI" id="CHEBI:29105"/>
        <note>catalytic</note>
    </ligand>
</feature>
<evidence type="ECO:0000313" key="17">
    <source>
        <dbReference type="EMBL" id="MBA2879834.1"/>
    </source>
</evidence>
<dbReference type="FunFam" id="3.30.980.10:FF:000005">
    <property type="entry name" value="Threonyl-tRNA synthetase, mitochondrial"/>
    <property type="match status" value="1"/>
</dbReference>
<dbReference type="FunFam" id="3.30.930.10:FF:000019">
    <property type="entry name" value="Threonine--tRNA ligase"/>
    <property type="match status" value="1"/>
</dbReference>
<dbReference type="PRINTS" id="PR01047">
    <property type="entry name" value="TRNASYNTHTHR"/>
</dbReference>
<evidence type="ECO:0000313" key="18">
    <source>
        <dbReference type="Proteomes" id="UP000525298"/>
    </source>
</evidence>
<dbReference type="NCBIfam" id="TIGR00418">
    <property type="entry name" value="thrS"/>
    <property type="match status" value="1"/>
</dbReference>
<evidence type="ECO:0000256" key="14">
    <source>
        <dbReference type="HAMAP-Rule" id="MF_00184"/>
    </source>
</evidence>
<dbReference type="InterPro" id="IPR018163">
    <property type="entry name" value="Thr/Ala-tRNA-synth_IIc_edit"/>
</dbReference>
<evidence type="ECO:0000259" key="16">
    <source>
        <dbReference type="PROSITE" id="PS51880"/>
    </source>
</evidence>
<keyword evidence="5 14" id="KW-0436">Ligase</keyword>
<dbReference type="Gene3D" id="3.40.50.800">
    <property type="entry name" value="Anticodon-binding domain"/>
    <property type="match status" value="1"/>
</dbReference>
<dbReference type="PANTHER" id="PTHR11451:SF44">
    <property type="entry name" value="THREONINE--TRNA LIGASE, CHLOROPLASTIC_MITOCHONDRIAL 2"/>
    <property type="match status" value="1"/>
</dbReference>
<dbReference type="InterPro" id="IPR036621">
    <property type="entry name" value="Anticodon-bd_dom_sf"/>
</dbReference>
<dbReference type="InterPro" id="IPR045864">
    <property type="entry name" value="aa-tRNA-synth_II/BPL/LPL"/>
</dbReference>
<dbReference type="SUPFAM" id="SSF55186">
    <property type="entry name" value="ThrRS/AlaRS common domain"/>
    <property type="match status" value="1"/>
</dbReference>
<dbReference type="Pfam" id="PF03129">
    <property type="entry name" value="HGTP_anticodon"/>
    <property type="match status" value="1"/>
</dbReference>
<dbReference type="GO" id="GO:0000049">
    <property type="term" value="F:tRNA binding"/>
    <property type="evidence" value="ECO:0007669"/>
    <property type="project" value="UniProtKB-KW"/>
</dbReference>
<comment type="subunit">
    <text evidence="14">Homodimer.</text>
</comment>
<dbReference type="InterPro" id="IPR004095">
    <property type="entry name" value="TGS"/>
</dbReference>
<feature type="domain" description="Aminoacyl-transfer RNA synthetases class-II family profile" evidence="15">
    <location>
        <begin position="265"/>
        <end position="528"/>
    </location>
</feature>
<reference evidence="17 18" key="1">
    <citation type="submission" date="2020-07" db="EMBL/GenBank/DDBJ databases">
        <title>Genomic Encyclopedia of Type Strains, Phase IV (KMG-IV): sequencing the most valuable type-strain genomes for metagenomic binning, comparative biology and taxonomic classification.</title>
        <authorList>
            <person name="Goeker M."/>
        </authorList>
    </citation>
    <scope>NUCLEOTIDE SEQUENCE [LARGE SCALE GENOMIC DNA]</scope>
    <source>
        <strain evidence="17 18">DSM 17721</strain>
    </source>
</reference>
<dbReference type="RefSeq" id="WP_181549527.1">
    <property type="nucleotide sequence ID" value="NZ_JACDUS010000001.1"/>
</dbReference>
<keyword evidence="9 14" id="KW-0067">ATP-binding</keyword>
<evidence type="ECO:0000256" key="10">
    <source>
        <dbReference type="ARBA" id="ARBA00022884"/>
    </source>
</evidence>
<dbReference type="Pfam" id="PF07973">
    <property type="entry name" value="tRNA_SAD"/>
    <property type="match status" value="1"/>
</dbReference>
<evidence type="ECO:0000259" key="15">
    <source>
        <dbReference type="PROSITE" id="PS50862"/>
    </source>
</evidence>
<dbReference type="InterPro" id="IPR002320">
    <property type="entry name" value="Thr-tRNA-ligase_IIa"/>
</dbReference>
<comment type="similarity">
    <text evidence="2 14">Belongs to the class-II aminoacyl-tRNA synthetase family.</text>
</comment>
<proteinExistence type="inferred from homology"/>
<feature type="binding site" evidence="14">
    <location>
        <position position="380"/>
    </location>
    <ligand>
        <name>Zn(2+)</name>
        <dbReference type="ChEBI" id="CHEBI:29105"/>
        <note>catalytic</note>
    </ligand>
</feature>
<dbReference type="Proteomes" id="UP000525298">
    <property type="component" value="Unassembled WGS sequence"/>
</dbReference>
<dbReference type="PANTHER" id="PTHR11451">
    <property type="entry name" value="THREONINE-TRNA LIGASE"/>
    <property type="match status" value="1"/>
</dbReference>
<dbReference type="Pfam" id="PF00587">
    <property type="entry name" value="tRNA-synt_2b"/>
    <property type="match status" value="1"/>
</dbReference>
<dbReference type="InterPro" id="IPR012675">
    <property type="entry name" value="Beta-grasp_dom_sf"/>
</dbReference>
<comment type="caution">
    <text evidence="17">The sequence shown here is derived from an EMBL/GenBank/DDBJ whole genome shotgun (WGS) entry which is preliminary data.</text>
</comment>
<keyword evidence="18" id="KW-1185">Reference proteome</keyword>
<evidence type="ECO:0000256" key="12">
    <source>
        <dbReference type="ARBA" id="ARBA00023146"/>
    </source>
</evidence>
<evidence type="ECO:0000256" key="9">
    <source>
        <dbReference type="ARBA" id="ARBA00022840"/>
    </source>
</evidence>
<comment type="subcellular location">
    <subcellularLocation>
        <location evidence="1 14">Cytoplasm</location>
    </subcellularLocation>
</comment>
<dbReference type="CDD" id="cd00771">
    <property type="entry name" value="ThrRS_core"/>
    <property type="match status" value="1"/>
</dbReference>
<dbReference type="GO" id="GO:0005737">
    <property type="term" value="C:cytoplasm"/>
    <property type="evidence" value="ECO:0007669"/>
    <property type="project" value="UniProtKB-SubCell"/>
</dbReference>
<dbReference type="EC" id="6.1.1.3" evidence="14"/>
<dbReference type="InterPro" id="IPR012947">
    <property type="entry name" value="tRNA_SAD"/>
</dbReference>
<evidence type="ECO:0000256" key="6">
    <source>
        <dbReference type="ARBA" id="ARBA00022723"/>
    </source>
</evidence>
<keyword evidence="7 14" id="KW-0547">Nucleotide-binding</keyword>
<comment type="catalytic activity">
    <reaction evidence="13 14">
        <text>tRNA(Thr) + L-threonine + ATP = L-threonyl-tRNA(Thr) + AMP + diphosphate + H(+)</text>
        <dbReference type="Rhea" id="RHEA:24624"/>
        <dbReference type="Rhea" id="RHEA-COMP:9670"/>
        <dbReference type="Rhea" id="RHEA-COMP:9704"/>
        <dbReference type="ChEBI" id="CHEBI:15378"/>
        <dbReference type="ChEBI" id="CHEBI:30616"/>
        <dbReference type="ChEBI" id="CHEBI:33019"/>
        <dbReference type="ChEBI" id="CHEBI:57926"/>
        <dbReference type="ChEBI" id="CHEBI:78442"/>
        <dbReference type="ChEBI" id="CHEBI:78534"/>
        <dbReference type="ChEBI" id="CHEBI:456215"/>
        <dbReference type="EC" id="6.1.1.3"/>
    </reaction>
</comment>
<evidence type="ECO:0000256" key="1">
    <source>
        <dbReference type="ARBA" id="ARBA00004496"/>
    </source>
</evidence>
<dbReference type="SMART" id="SM00863">
    <property type="entry name" value="tRNA_SAD"/>
    <property type="match status" value="1"/>
</dbReference>
<protein>
    <recommendedName>
        <fullName evidence="14">Threonine--tRNA ligase</fullName>
        <ecNumber evidence="14">6.1.1.3</ecNumber>
    </recommendedName>
    <alternativeName>
        <fullName evidence="14">Threonyl-tRNA synthetase</fullName>
        <shortName evidence="14">ThrRS</shortName>
    </alternativeName>
</protein>
<evidence type="ECO:0000256" key="3">
    <source>
        <dbReference type="ARBA" id="ARBA00022490"/>
    </source>
</evidence>